<comment type="caution">
    <text evidence="3">The sequence shown here is derived from an EMBL/GenBank/DDBJ whole genome shotgun (WGS) entry which is preliminary data.</text>
</comment>
<dbReference type="Gene3D" id="1.10.287.110">
    <property type="entry name" value="DnaJ domain"/>
    <property type="match status" value="1"/>
</dbReference>
<feature type="compositionally biased region" description="Basic and acidic residues" evidence="1">
    <location>
        <begin position="169"/>
        <end position="180"/>
    </location>
</feature>
<evidence type="ECO:0000259" key="2">
    <source>
        <dbReference type="PROSITE" id="PS50076"/>
    </source>
</evidence>
<feature type="region of interest" description="Disordered" evidence="1">
    <location>
        <begin position="98"/>
        <end position="180"/>
    </location>
</feature>
<dbReference type="PRINTS" id="PR00625">
    <property type="entry name" value="JDOMAIN"/>
</dbReference>
<evidence type="ECO:0000313" key="3">
    <source>
        <dbReference type="EMBL" id="KAH6693782.1"/>
    </source>
</evidence>
<evidence type="ECO:0000256" key="1">
    <source>
        <dbReference type="SAM" id="MobiDB-lite"/>
    </source>
</evidence>
<dbReference type="InterPro" id="IPR001623">
    <property type="entry name" value="DnaJ_domain"/>
</dbReference>
<dbReference type="PANTHER" id="PTHR24074">
    <property type="entry name" value="CO-CHAPERONE PROTEIN DJLA"/>
    <property type="match status" value="1"/>
</dbReference>
<dbReference type="OrthoDB" id="10250354at2759"/>
<dbReference type="PROSITE" id="PS50076">
    <property type="entry name" value="DNAJ_2"/>
    <property type="match status" value="1"/>
</dbReference>
<sequence length="320" mass="38229">MDLFNPPGAHYYANLGLQQQATAQDIKTAFRKLAMLHHPDKLGPGQCDDAHEFRKAREAYECLIDPTRRAAYDEHYYDLQNEWTRYRLWQEAQNLGAEEKTAKYEEEKKAERAERARQKKRQHSAQAQEEEEDRQWRADMEKQRQAAKRSQQAGEVSPSEQHRLRREQKRQERERKEKKKKFDELFEATKAAWDRLVIERDAAKKRVKQLVDAQNARLDRIEMGKQRMKQNTESYKAAQLSLLKAKLDLRRLRTVLSQHTAELRQKRSDLSRLRDKLAIEIRNDNRISMSYHRVMKEHLRLEKAAQDQMMKQLFPTYGNR</sequence>
<dbReference type="CDD" id="cd06257">
    <property type="entry name" value="DnaJ"/>
    <property type="match status" value="1"/>
</dbReference>
<dbReference type="InterPro" id="IPR036869">
    <property type="entry name" value="J_dom_sf"/>
</dbReference>
<organism evidence="3 4">
    <name type="scientific">Plectosphaerella plurivora</name>
    <dbReference type="NCBI Taxonomy" id="936078"/>
    <lineage>
        <taxon>Eukaryota</taxon>
        <taxon>Fungi</taxon>
        <taxon>Dikarya</taxon>
        <taxon>Ascomycota</taxon>
        <taxon>Pezizomycotina</taxon>
        <taxon>Sordariomycetes</taxon>
        <taxon>Hypocreomycetidae</taxon>
        <taxon>Glomerellales</taxon>
        <taxon>Plectosphaerellaceae</taxon>
        <taxon>Plectosphaerella</taxon>
    </lineage>
</organism>
<proteinExistence type="predicted"/>
<protein>
    <recommendedName>
        <fullName evidence="2">J domain-containing protein</fullName>
    </recommendedName>
</protein>
<gene>
    <name evidence="3" type="ORF">F5X68DRAFT_228190</name>
</gene>
<dbReference type="SUPFAM" id="SSF46565">
    <property type="entry name" value="Chaperone J-domain"/>
    <property type="match status" value="1"/>
</dbReference>
<reference evidence="3" key="1">
    <citation type="journal article" date="2021" name="Nat. Commun.">
        <title>Genetic determinants of endophytism in the Arabidopsis root mycobiome.</title>
        <authorList>
            <person name="Mesny F."/>
            <person name="Miyauchi S."/>
            <person name="Thiergart T."/>
            <person name="Pickel B."/>
            <person name="Atanasova L."/>
            <person name="Karlsson M."/>
            <person name="Huettel B."/>
            <person name="Barry K.W."/>
            <person name="Haridas S."/>
            <person name="Chen C."/>
            <person name="Bauer D."/>
            <person name="Andreopoulos W."/>
            <person name="Pangilinan J."/>
            <person name="LaButti K."/>
            <person name="Riley R."/>
            <person name="Lipzen A."/>
            <person name="Clum A."/>
            <person name="Drula E."/>
            <person name="Henrissat B."/>
            <person name="Kohler A."/>
            <person name="Grigoriev I.V."/>
            <person name="Martin F.M."/>
            <person name="Hacquard S."/>
        </authorList>
    </citation>
    <scope>NUCLEOTIDE SEQUENCE</scope>
    <source>
        <strain evidence="3">MPI-SDFR-AT-0117</strain>
    </source>
</reference>
<dbReference type="SMART" id="SM00271">
    <property type="entry name" value="DnaJ"/>
    <property type="match status" value="1"/>
</dbReference>
<dbReference type="InterPro" id="IPR018253">
    <property type="entry name" value="DnaJ_domain_CS"/>
</dbReference>
<feature type="compositionally biased region" description="Basic and acidic residues" evidence="1">
    <location>
        <begin position="134"/>
        <end position="144"/>
    </location>
</feature>
<evidence type="ECO:0000313" key="4">
    <source>
        <dbReference type="Proteomes" id="UP000770015"/>
    </source>
</evidence>
<feature type="compositionally biased region" description="Basic and acidic residues" evidence="1">
    <location>
        <begin position="98"/>
        <end position="116"/>
    </location>
</feature>
<dbReference type="AlphaFoldDB" id="A0A9P8VJC3"/>
<keyword evidence="4" id="KW-1185">Reference proteome</keyword>
<accession>A0A9P8VJC3</accession>
<name>A0A9P8VJC3_9PEZI</name>
<dbReference type="Proteomes" id="UP000770015">
    <property type="component" value="Unassembled WGS sequence"/>
</dbReference>
<feature type="domain" description="J" evidence="2">
    <location>
        <begin position="10"/>
        <end position="76"/>
    </location>
</feature>
<dbReference type="EMBL" id="JAGSXJ010000003">
    <property type="protein sequence ID" value="KAH6693782.1"/>
    <property type="molecule type" value="Genomic_DNA"/>
</dbReference>
<dbReference type="PROSITE" id="PS00636">
    <property type="entry name" value="DNAJ_1"/>
    <property type="match status" value="1"/>
</dbReference>
<dbReference type="InterPro" id="IPR050817">
    <property type="entry name" value="DjlA_DnaK_co-chaperone"/>
</dbReference>
<dbReference type="Pfam" id="PF00226">
    <property type="entry name" value="DnaJ"/>
    <property type="match status" value="1"/>
</dbReference>